<evidence type="ECO:0000256" key="10">
    <source>
        <dbReference type="RuleBase" id="RU362081"/>
    </source>
</evidence>
<dbReference type="EMBL" id="MGHY01000025">
    <property type="protein sequence ID" value="OGM78934.1"/>
    <property type="molecule type" value="Genomic_DNA"/>
</dbReference>
<dbReference type="InterPro" id="IPR023299">
    <property type="entry name" value="ATPase_P-typ_cyto_dom_N"/>
</dbReference>
<dbReference type="PRINTS" id="PR00119">
    <property type="entry name" value="CATATPASE"/>
</dbReference>
<keyword evidence="8 10" id="KW-1133">Transmembrane helix</keyword>
<name>A0A1F8CRJ4_9BACT</name>
<dbReference type="PANTHER" id="PTHR43520:SF8">
    <property type="entry name" value="P-TYPE CU(+) TRANSPORTER"/>
    <property type="match status" value="1"/>
</dbReference>
<keyword evidence="7" id="KW-1278">Translocase</keyword>
<dbReference type="InterPro" id="IPR023214">
    <property type="entry name" value="HAD_sf"/>
</dbReference>
<dbReference type="GO" id="GO:0005507">
    <property type="term" value="F:copper ion binding"/>
    <property type="evidence" value="ECO:0007669"/>
    <property type="project" value="TreeGrafter"/>
</dbReference>
<feature type="transmembrane region" description="Helical" evidence="10">
    <location>
        <begin position="45"/>
        <end position="66"/>
    </location>
</feature>
<dbReference type="STRING" id="1802538.A2382_03510"/>
<evidence type="ECO:0000256" key="1">
    <source>
        <dbReference type="ARBA" id="ARBA00004127"/>
    </source>
</evidence>
<evidence type="ECO:0000256" key="5">
    <source>
        <dbReference type="ARBA" id="ARBA00022741"/>
    </source>
</evidence>
<dbReference type="AlphaFoldDB" id="A0A1F8CRJ4"/>
<dbReference type="Pfam" id="PF00122">
    <property type="entry name" value="E1-E2_ATPase"/>
    <property type="match status" value="1"/>
</dbReference>
<protein>
    <recommendedName>
        <fullName evidence="12">P-type ATPase A domain-containing protein</fullName>
    </recommendedName>
</protein>
<dbReference type="PANTHER" id="PTHR43520">
    <property type="entry name" value="ATP7, ISOFORM B"/>
    <property type="match status" value="1"/>
</dbReference>
<dbReference type="InterPro" id="IPR027256">
    <property type="entry name" value="P-typ_ATPase_IB"/>
</dbReference>
<evidence type="ECO:0000256" key="9">
    <source>
        <dbReference type="ARBA" id="ARBA00023136"/>
    </source>
</evidence>
<dbReference type="InterPro" id="IPR036412">
    <property type="entry name" value="HAD-like_sf"/>
</dbReference>
<keyword evidence="9 10" id="KW-0472">Membrane</keyword>
<evidence type="ECO:0000313" key="13">
    <source>
        <dbReference type="EMBL" id="OGM78934.1"/>
    </source>
</evidence>
<dbReference type="InterPro" id="IPR001757">
    <property type="entry name" value="P_typ_ATPase"/>
</dbReference>
<dbReference type="NCBIfam" id="TIGR01494">
    <property type="entry name" value="ATPase_P-type"/>
    <property type="match status" value="1"/>
</dbReference>
<dbReference type="FunFam" id="2.70.150.10:FF:000002">
    <property type="entry name" value="Copper-transporting ATPase 1, putative"/>
    <property type="match status" value="1"/>
</dbReference>
<dbReference type="InterPro" id="IPR059000">
    <property type="entry name" value="ATPase_P-type_domA"/>
</dbReference>
<dbReference type="InterPro" id="IPR018303">
    <property type="entry name" value="ATPase_P-typ_P_site"/>
</dbReference>
<keyword evidence="5 10" id="KW-0547">Nucleotide-binding</keyword>
<evidence type="ECO:0000256" key="7">
    <source>
        <dbReference type="ARBA" id="ARBA00022967"/>
    </source>
</evidence>
<feature type="transmembrane region" description="Helical" evidence="10">
    <location>
        <begin position="628"/>
        <end position="651"/>
    </location>
</feature>
<feature type="transmembrane region" description="Helical" evidence="10">
    <location>
        <begin position="136"/>
        <end position="153"/>
    </location>
</feature>
<dbReference type="SFLD" id="SFLDG00002">
    <property type="entry name" value="C1.7:_P-type_atpase_like"/>
    <property type="match status" value="1"/>
</dbReference>
<comment type="caution">
    <text evidence="13">The sequence shown here is derived from an EMBL/GenBank/DDBJ whole genome shotgun (WGS) entry which is preliminary data.</text>
</comment>
<dbReference type="Gene3D" id="3.40.1110.10">
    <property type="entry name" value="Calcium-transporting ATPase, cytoplasmic domain N"/>
    <property type="match status" value="1"/>
</dbReference>
<accession>A0A1F8CRJ4</accession>
<dbReference type="Gene3D" id="2.70.150.10">
    <property type="entry name" value="Calcium-transporting ATPase, cytoplasmic transduction domain A"/>
    <property type="match status" value="1"/>
</dbReference>
<dbReference type="Gene3D" id="3.40.50.1000">
    <property type="entry name" value="HAD superfamily/HAD-like"/>
    <property type="match status" value="1"/>
</dbReference>
<keyword evidence="3 10" id="KW-0812">Transmembrane</keyword>
<dbReference type="NCBIfam" id="TIGR01512">
    <property type="entry name" value="ATPase-IB2_Cd"/>
    <property type="match status" value="1"/>
</dbReference>
<feature type="transmembrane region" description="Helical" evidence="10">
    <location>
        <begin position="107"/>
        <end position="130"/>
    </location>
</feature>
<dbReference type="Pfam" id="PF00702">
    <property type="entry name" value="Hydrolase"/>
    <property type="match status" value="1"/>
</dbReference>
<organism evidence="13 14">
    <name type="scientific">Candidatus Woesebacteria bacterium RIFOXYB1_FULL_38_16</name>
    <dbReference type="NCBI Taxonomy" id="1802538"/>
    <lineage>
        <taxon>Bacteria</taxon>
        <taxon>Candidatus Woeseibacteriota</taxon>
    </lineage>
</organism>
<evidence type="ECO:0000256" key="2">
    <source>
        <dbReference type="ARBA" id="ARBA00006024"/>
    </source>
</evidence>
<dbReference type="SFLD" id="SFLDS00003">
    <property type="entry name" value="Haloacid_Dehalogenase"/>
    <property type="match status" value="1"/>
</dbReference>
<dbReference type="GO" id="GO:0055070">
    <property type="term" value="P:copper ion homeostasis"/>
    <property type="evidence" value="ECO:0007669"/>
    <property type="project" value="TreeGrafter"/>
</dbReference>
<evidence type="ECO:0000256" key="4">
    <source>
        <dbReference type="ARBA" id="ARBA00022723"/>
    </source>
</evidence>
<evidence type="ECO:0000256" key="11">
    <source>
        <dbReference type="SAM" id="MobiDB-lite"/>
    </source>
</evidence>
<dbReference type="PRINTS" id="PR00943">
    <property type="entry name" value="CUATPASE"/>
</dbReference>
<reference evidence="13 14" key="1">
    <citation type="journal article" date="2016" name="Nat. Commun.">
        <title>Thousands of microbial genomes shed light on interconnected biogeochemical processes in an aquifer system.</title>
        <authorList>
            <person name="Anantharaman K."/>
            <person name="Brown C.T."/>
            <person name="Hug L.A."/>
            <person name="Sharon I."/>
            <person name="Castelle C.J."/>
            <person name="Probst A.J."/>
            <person name="Thomas B.C."/>
            <person name="Singh A."/>
            <person name="Wilkins M.J."/>
            <person name="Karaoz U."/>
            <person name="Brodie E.L."/>
            <person name="Williams K.H."/>
            <person name="Hubbard S.S."/>
            <person name="Banfield J.F."/>
        </authorList>
    </citation>
    <scope>NUCLEOTIDE SEQUENCE [LARGE SCALE GENOMIC DNA]</scope>
</reference>
<dbReference type="GO" id="GO:0043682">
    <property type="term" value="F:P-type divalent copper transporter activity"/>
    <property type="evidence" value="ECO:0007669"/>
    <property type="project" value="TreeGrafter"/>
</dbReference>
<dbReference type="NCBIfam" id="TIGR01525">
    <property type="entry name" value="ATPase-IB_hvy"/>
    <property type="match status" value="1"/>
</dbReference>
<dbReference type="GO" id="GO:0005524">
    <property type="term" value="F:ATP binding"/>
    <property type="evidence" value="ECO:0007669"/>
    <property type="project" value="UniProtKB-UniRule"/>
</dbReference>
<dbReference type="GO" id="GO:0016887">
    <property type="term" value="F:ATP hydrolysis activity"/>
    <property type="evidence" value="ECO:0007669"/>
    <property type="project" value="InterPro"/>
</dbReference>
<comment type="similarity">
    <text evidence="2 10">Belongs to the cation transport ATPase (P-type) (TC 3.A.3) family. Type IB subfamily.</text>
</comment>
<sequence>MDMSHDMHEEQKVETNKFTSHKGHHEGMDPMEHHKMMAEDFKKRFFVVLPLTIFVLIMSMQIQKWLGFTLDFQGRESLLFVLGTLIVVYGGKPFFSAAKSEINTRNFGMMTLVSLALSAGYLFSVAATFLFKGESLWWEISTLALAFLFGHFLEMRAVIGTGGALKELAKLIPDTAHFLKDGKRKEITDVSTSDLKRGDFILVKPGERIPADGIVVDGISLVDESMITGESRPIAKEKDNEVIGGSINNDGSLTIKITKTGAESAIAQIMDLIRQAQNTKPKVQELADKAANVLTLAAIIVGSGTFGYWLFVNPQGVVFAATLAITVIVIACPHALGLAIPTVTTITTSLAAKNGILIRDMKGLEIVRKVQFLVLDKTGTLTEGKFGVSKIITVGIDEKQLIKLAASVEVHSQHSIAQGVVNFAKEKGIEVNPALEFKSFPGKGAEGKVNGRRIVVGNRMMMQEKGVDYKEINISSEIVGTVVYVSDKQKIIGAIILEDRIREESEGAIKAFHKMGISVAMLTGDKKEVAETIGKKLGIDKIYAEVLPHQKTNKVKELQDAGYIVGMVGDGVNDAPALTQAHVGVAIGAGTSVAIESAEIVLVRNNPLDIVKAITLSRKTDIKMKQNLVWAAGYNVVAMPLAAGILYPFGILLRPEWGALLMSASSLIVVANAFLLRRTNLET</sequence>
<feature type="transmembrane region" description="Helical" evidence="10">
    <location>
        <begin position="78"/>
        <end position="95"/>
    </location>
</feature>
<dbReference type="InterPro" id="IPR044492">
    <property type="entry name" value="P_typ_ATPase_HD_dom"/>
</dbReference>
<evidence type="ECO:0000256" key="6">
    <source>
        <dbReference type="ARBA" id="ARBA00022840"/>
    </source>
</evidence>
<feature type="compositionally biased region" description="Basic and acidic residues" evidence="11">
    <location>
        <begin position="1"/>
        <end position="15"/>
    </location>
</feature>
<comment type="subcellular location">
    <subcellularLocation>
        <location evidence="10">Cell membrane</location>
    </subcellularLocation>
    <subcellularLocation>
        <location evidence="1">Endomembrane system</location>
        <topology evidence="1">Multi-pass membrane protein</topology>
    </subcellularLocation>
</comment>
<dbReference type="SUPFAM" id="SSF81665">
    <property type="entry name" value="Calcium ATPase, transmembrane domain M"/>
    <property type="match status" value="1"/>
</dbReference>
<feature type="transmembrane region" description="Helical" evidence="10">
    <location>
        <begin position="657"/>
        <end position="676"/>
    </location>
</feature>
<feature type="domain" description="P-type ATPase A" evidence="12">
    <location>
        <begin position="170"/>
        <end position="273"/>
    </location>
</feature>
<evidence type="ECO:0000313" key="14">
    <source>
        <dbReference type="Proteomes" id="UP000178999"/>
    </source>
</evidence>
<dbReference type="SUPFAM" id="SSF81653">
    <property type="entry name" value="Calcium ATPase, transduction domain A"/>
    <property type="match status" value="1"/>
</dbReference>
<dbReference type="GO" id="GO:0005886">
    <property type="term" value="C:plasma membrane"/>
    <property type="evidence" value="ECO:0007669"/>
    <property type="project" value="UniProtKB-SubCell"/>
</dbReference>
<keyword evidence="6 10" id="KW-0067">ATP-binding</keyword>
<keyword evidence="10" id="KW-1003">Cell membrane</keyword>
<dbReference type="PROSITE" id="PS00154">
    <property type="entry name" value="ATPASE_E1_E2"/>
    <property type="match status" value="1"/>
</dbReference>
<dbReference type="SUPFAM" id="SSF56784">
    <property type="entry name" value="HAD-like"/>
    <property type="match status" value="1"/>
</dbReference>
<feature type="region of interest" description="Disordered" evidence="11">
    <location>
        <begin position="1"/>
        <end position="24"/>
    </location>
</feature>
<evidence type="ECO:0000256" key="3">
    <source>
        <dbReference type="ARBA" id="ARBA00022692"/>
    </source>
</evidence>
<dbReference type="InterPro" id="IPR023298">
    <property type="entry name" value="ATPase_P-typ_TM_dom_sf"/>
</dbReference>
<dbReference type="SFLD" id="SFLDF00027">
    <property type="entry name" value="p-type_atpase"/>
    <property type="match status" value="1"/>
</dbReference>
<feature type="transmembrane region" description="Helical" evidence="10">
    <location>
        <begin position="290"/>
        <end position="311"/>
    </location>
</feature>
<keyword evidence="4 10" id="KW-0479">Metal-binding</keyword>
<proteinExistence type="inferred from homology"/>
<dbReference type="GO" id="GO:0012505">
    <property type="term" value="C:endomembrane system"/>
    <property type="evidence" value="ECO:0007669"/>
    <property type="project" value="UniProtKB-SubCell"/>
</dbReference>
<gene>
    <name evidence="13" type="ORF">A2382_03510</name>
</gene>
<dbReference type="Proteomes" id="UP000178999">
    <property type="component" value="Unassembled WGS sequence"/>
</dbReference>
<dbReference type="InterPro" id="IPR008250">
    <property type="entry name" value="ATPase_P-typ_transduc_dom_A_sf"/>
</dbReference>
<dbReference type="NCBIfam" id="TIGR01511">
    <property type="entry name" value="ATPase-IB1_Cu"/>
    <property type="match status" value="1"/>
</dbReference>
<evidence type="ECO:0000259" key="12">
    <source>
        <dbReference type="Pfam" id="PF00122"/>
    </source>
</evidence>
<feature type="transmembrane region" description="Helical" evidence="10">
    <location>
        <begin position="317"/>
        <end position="340"/>
    </location>
</feature>
<evidence type="ECO:0000256" key="8">
    <source>
        <dbReference type="ARBA" id="ARBA00022989"/>
    </source>
</evidence>